<evidence type="ECO:0000256" key="1">
    <source>
        <dbReference type="SAM" id="MobiDB-lite"/>
    </source>
</evidence>
<feature type="non-terminal residue" evidence="2">
    <location>
        <position position="1"/>
    </location>
</feature>
<dbReference type="AlphaFoldDB" id="A0A1B6EK36"/>
<sequence length="459" mass="51388">DEVPLTTLNEIKSTVDAPRTPPASPVLGLQERKHSIETVGVILETTKELDLNVSNEQNENKEISECKAHSKEVEEDVKERLISETKKEEDISRQSDVINEKVEKIELTSKVEEIGFKSSSTVLESNVCDVTTKEDHKEESIKVLDDIIKSQSDSIPQKDEIPSKLREADDTIVLEDMKSEKETIDKESIPNEDSQIHIGPEKTGEKLSDSEKTSKPLEKQDISKPESPIPSEKGLEILEGKKDTIQLQDAKSEPIQEKQEIIRTGSPIQIKDENKKEISDIVEDEKDKSPKSGSPAPRAEMEFIETVDNENIKQSEDVIDVDKSVCQTPEKADDKDTTQEIADVEVSHVLEKYVTEKTKDVESTLSEKGTISKTVSPVLLEKDSFSKEEVTKDITMQESTESTAQRVSHVPCEKKDSRDIETKVLDGKKEISSPRTSPVPSDRDSIKDTKLQEEPTEST</sequence>
<feature type="compositionally biased region" description="Polar residues" evidence="1">
    <location>
        <begin position="394"/>
        <end position="406"/>
    </location>
</feature>
<organism evidence="2">
    <name type="scientific">Cuerna arida</name>
    <dbReference type="NCBI Taxonomy" id="1464854"/>
    <lineage>
        <taxon>Eukaryota</taxon>
        <taxon>Metazoa</taxon>
        <taxon>Ecdysozoa</taxon>
        <taxon>Arthropoda</taxon>
        <taxon>Hexapoda</taxon>
        <taxon>Insecta</taxon>
        <taxon>Pterygota</taxon>
        <taxon>Neoptera</taxon>
        <taxon>Paraneoptera</taxon>
        <taxon>Hemiptera</taxon>
        <taxon>Auchenorrhyncha</taxon>
        <taxon>Membracoidea</taxon>
        <taxon>Cicadellidae</taxon>
        <taxon>Cicadellinae</taxon>
        <taxon>Proconiini</taxon>
        <taxon>Cuerna</taxon>
    </lineage>
</organism>
<name>A0A1B6EK36_9HEMI</name>
<feature type="compositionally biased region" description="Basic and acidic residues" evidence="1">
    <location>
        <begin position="156"/>
        <end position="189"/>
    </location>
</feature>
<feature type="non-terminal residue" evidence="2">
    <location>
        <position position="459"/>
    </location>
</feature>
<evidence type="ECO:0000313" key="2">
    <source>
        <dbReference type="EMBL" id="JAS38287.1"/>
    </source>
</evidence>
<dbReference type="EMBL" id="GECZ01031482">
    <property type="protein sequence ID" value="JAS38287.1"/>
    <property type="molecule type" value="Transcribed_RNA"/>
</dbReference>
<reference evidence="2" key="1">
    <citation type="submission" date="2015-11" db="EMBL/GenBank/DDBJ databases">
        <title>De novo transcriptome assembly of four potential Pierce s Disease insect vectors from Arizona vineyards.</title>
        <authorList>
            <person name="Tassone E.E."/>
        </authorList>
    </citation>
    <scope>NUCLEOTIDE SEQUENCE</scope>
</reference>
<feature type="compositionally biased region" description="Basic and acidic residues" evidence="1">
    <location>
        <begin position="233"/>
        <end position="261"/>
    </location>
</feature>
<feature type="compositionally biased region" description="Basic and acidic residues" evidence="1">
    <location>
        <begin position="199"/>
        <end position="224"/>
    </location>
</feature>
<protein>
    <submittedName>
        <fullName evidence="2">Uncharacterized protein</fullName>
    </submittedName>
</protein>
<accession>A0A1B6EK36</accession>
<feature type="compositionally biased region" description="Basic and acidic residues" evidence="1">
    <location>
        <begin position="411"/>
        <end position="432"/>
    </location>
</feature>
<feature type="region of interest" description="Disordered" evidence="1">
    <location>
        <begin position="384"/>
        <end position="459"/>
    </location>
</feature>
<gene>
    <name evidence="2" type="ORF">g.41604</name>
</gene>
<feature type="region of interest" description="Disordered" evidence="1">
    <location>
        <begin position="149"/>
        <end position="301"/>
    </location>
</feature>
<feature type="compositionally biased region" description="Basic and acidic residues" evidence="1">
    <location>
        <begin position="270"/>
        <end position="290"/>
    </location>
</feature>
<feature type="compositionally biased region" description="Basic and acidic residues" evidence="1">
    <location>
        <begin position="441"/>
        <end position="453"/>
    </location>
</feature>
<proteinExistence type="predicted"/>